<dbReference type="InterPro" id="IPR004031">
    <property type="entry name" value="PMP22/EMP/MP20/Claudin"/>
</dbReference>
<dbReference type="GeneTree" id="ENSGT00390000017581"/>
<evidence type="ECO:0000256" key="3">
    <source>
        <dbReference type="ARBA" id="ARBA00014600"/>
    </source>
</evidence>
<evidence type="ECO:0000256" key="8">
    <source>
        <dbReference type="ARBA" id="ARBA00022989"/>
    </source>
</evidence>
<evidence type="ECO:0000256" key="5">
    <source>
        <dbReference type="ARBA" id="ARBA00022541"/>
    </source>
</evidence>
<dbReference type="Proteomes" id="UP000005226">
    <property type="component" value="Chromosome 8"/>
</dbReference>
<sequence>MSRADRQRLRLFFALFFGTVGFLISVFSCGTEYWLLASQSCGRTEPASGTKTLFQPDVEVQIGARVFHQGLFWHCWFQAQSDEFSVLDLWNTFLSLQPIRSSAIFLFFSISFSSLVFLFRTFWSIFLVTALTSIPTGSLVAICACPLSKPTLFKVGGAFQLCGGLSLLMVLLLYVVWVDFLDTLEDVVQYRRRSSCPEFQLSVMHGPSFLLAPAAVFFLLTSGLLLIVIQVPVILKLR</sequence>
<dbReference type="Pfam" id="PF13903">
    <property type="entry name" value="Claudin_2"/>
    <property type="match status" value="1"/>
</dbReference>
<keyword evidence="6 11" id="KW-0812">Transmembrane</keyword>
<evidence type="ECO:0000256" key="7">
    <source>
        <dbReference type="ARBA" id="ARBA00022729"/>
    </source>
</evidence>
<dbReference type="GO" id="GO:0007517">
    <property type="term" value="P:muscle organ development"/>
    <property type="evidence" value="ECO:0007669"/>
    <property type="project" value="UniProtKB-KW"/>
</dbReference>
<dbReference type="Ensembl" id="ENSTRUT00000090074.1">
    <property type="protein sequence ID" value="ENSTRUP00000078010.1"/>
    <property type="gene ID" value="ENSTRUG00000033327.1"/>
</dbReference>
<accession>A0A674NXF2</accession>
<feature type="transmembrane region" description="Helical" evidence="11">
    <location>
        <begin position="125"/>
        <end position="145"/>
    </location>
</feature>
<keyword evidence="7" id="KW-0732">Signal</keyword>
<evidence type="ECO:0000256" key="6">
    <source>
        <dbReference type="ARBA" id="ARBA00022692"/>
    </source>
</evidence>
<comment type="similarity">
    <text evidence="2">Belongs to the TMEM182 family.</text>
</comment>
<proteinExistence type="inferred from homology"/>
<evidence type="ECO:0000256" key="1">
    <source>
        <dbReference type="ARBA" id="ARBA00004651"/>
    </source>
</evidence>
<evidence type="ECO:0000256" key="4">
    <source>
        <dbReference type="ARBA" id="ARBA00022475"/>
    </source>
</evidence>
<keyword evidence="8 11" id="KW-1133">Transmembrane helix</keyword>
<feature type="transmembrane region" description="Helical" evidence="11">
    <location>
        <begin position="157"/>
        <end position="177"/>
    </location>
</feature>
<reference evidence="12" key="3">
    <citation type="submission" date="2025-09" db="UniProtKB">
        <authorList>
            <consortium name="Ensembl"/>
        </authorList>
    </citation>
    <scope>IDENTIFICATION</scope>
</reference>
<dbReference type="InParanoid" id="A0A674NXF2"/>
<dbReference type="InterPro" id="IPR026763">
    <property type="entry name" value="TMEM182"/>
</dbReference>
<dbReference type="PROSITE" id="PS51257">
    <property type="entry name" value="PROKAR_LIPOPROTEIN"/>
    <property type="match status" value="1"/>
</dbReference>
<evidence type="ECO:0000313" key="12">
    <source>
        <dbReference type="Ensembl" id="ENSTRUP00000078010.1"/>
    </source>
</evidence>
<keyword evidence="10" id="KW-0325">Glycoprotein</keyword>
<evidence type="ECO:0000256" key="9">
    <source>
        <dbReference type="ARBA" id="ARBA00023136"/>
    </source>
</evidence>
<keyword evidence="13" id="KW-1185">Reference proteome</keyword>
<comment type="subcellular location">
    <subcellularLocation>
        <location evidence="1">Cell membrane</location>
        <topology evidence="1">Multi-pass membrane protein</topology>
    </subcellularLocation>
</comment>
<reference evidence="12" key="2">
    <citation type="submission" date="2025-08" db="UniProtKB">
        <authorList>
            <consortium name="Ensembl"/>
        </authorList>
    </citation>
    <scope>IDENTIFICATION</scope>
</reference>
<evidence type="ECO:0000313" key="13">
    <source>
        <dbReference type="Proteomes" id="UP000005226"/>
    </source>
</evidence>
<dbReference type="OMA" id="REENMMW"/>
<keyword evidence="9 11" id="KW-0472">Membrane</keyword>
<feature type="transmembrane region" description="Helical" evidence="11">
    <location>
        <begin position="209"/>
        <end position="235"/>
    </location>
</feature>
<evidence type="ECO:0000256" key="11">
    <source>
        <dbReference type="SAM" id="Phobius"/>
    </source>
</evidence>
<dbReference type="PANTHER" id="PTHR32012:SF0">
    <property type="entry name" value="TRANSMEMBRANE PROTEIN 182"/>
    <property type="match status" value="1"/>
</dbReference>
<dbReference type="Gene3D" id="1.20.140.150">
    <property type="match status" value="1"/>
</dbReference>
<dbReference type="PANTHER" id="PTHR32012">
    <property type="entry name" value="TRANSMEMBRANE PROTEIN 182-RELATED"/>
    <property type="match status" value="1"/>
</dbReference>
<keyword evidence="5" id="KW-0517">Myogenesis</keyword>
<feature type="transmembrane region" description="Helical" evidence="11">
    <location>
        <begin position="12"/>
        <end position="36"/>
    </location>
</feature>
<reference evidence="12 13" key="1">
    <citation type="journal article" date="2011" name="Genome Biol. Evol.">
        <title>Integration of the genetic map and genome assembly of fugu facilitates insights into distinct features of genome evolution in teleosts and mammals.</title>
        <authorList>
            <person name="Kai W."/>
            <person name="Kikuchi K."/>
            <person name="Tohari S."/>
            <person name="Chew A.K."/>
            <person name="Tay A."/>
            <person name="Fujiwara A."/>
            <person name="Hosoya S."/>
            <person name="Suetake H."/>
            <person name="Naruse K."/>
            <person name="Brenner S."/>
            <person name="Suzuki Y."/>
            <person name="Venkatesh B."/>
        </authorList>
    </citation>
    <scope>NUCLEOTIDE SEQUENCE [LARGE SCALE GENOMIC DNA]</scope>
</reference>
<organism evidence="12 13">
    <name type="scientific">Takifugu rubripes</name>
    <name type="common">Japanese pufferfish</name>
    <name type="synonym">Fugu rubripes</name>
    <dbReference type="NCBI Taxonomy" id="31033"/>
    <lineage>
        <taxon>Eukaryota</taxon>
        <taxon>Metazoa</taxon>
        <taxon>Chordata</taxon>
        <taxon>Craniata</taxon>
        <taxon>Vertebrata</taxon>
        <taxon>Euteleostomi</taxon>
        <taxon>Actinopterygii</taxon>
        <taxon>Neopterygii</taxon>
        <taxon>Teleostei</taxon>
        <taxon>Neoteleostei</taxon>
        <taxon>Acanthomorphata</taxon>
        <taxon>Eupercaria</taxon>
        <taxon>Tetraodontiformes</taxon>
        <taxon>Tetradontoidea</taxon>
        <taxon>Tetraodontidae</taxon>
        <taxon>Takifugu</taxon>
    </lineage>
</organism>
<name>A0A674NXF2_TAKRU</name>
<keyword evidence="4" id="KW-1003">Cell membrane</keyword>
<evidence type="ECO:0000256" key="10">
    <source>
        <dbReference type="ARBA" id="ARBA00023180"/>
    </source>
</evidence>
<dbReference type="AlphaFoldDB" id="A0A674NXF2"/>
<dbReference type="GO" id="GO:0005886">
    <property type="term" value="C:plasma membrane"/>
    <property type="evidence" value="ECO:0007669"/>
    <property type="project" value="UniProtKB-SubCell"/>
</dbReference>
<protein>
    <recommendedName>
        <fullName evidence="3">Transmembrane protein 182</fullName>
    </recommendedName>
</protein>
<evidence type="ECO:0000256" key="2">
    <source>
        <dbReference type="ARBA" id="ARBA00006418"/>
    </source>
</evidence>